<reference evidence="2 3" key="1">
    <citation type="submission" date="2018-12" db="EMBL/GenBank/DDBJ databases">
        <authorList>
            <person name="Criscuolo A."/>
        </authorList>
    </citation>
    <scope>NUCLEOTIDE SEQUENCE [LARGE SCALE GENOMIC DNA]</scope>
    <source>
        <strain evidence="2">ACIP1116281</strain>
    </source>
</reference>
<gene>
    <name evidence="2" type="primary">ydcZ</name>
    <name evidence="2" type="ORF">DEVEQU_03230</name>
</gene>
<sequence length="165" mass="16806">MATDSVAIVGKRSTLKMDAILWALMGVIAGMCIAVQAPINASLGRALEVPVAAAAVSFLAGGIVLWALAFIFSHLSGVAINFGAPQPWTFVAGGLLGAFYVFSNITLTPMIGAAAVMALSVAGQLVGGLFLDKIGFMGMAVREISMGRLAGAVLLVVGAVMIRVL</sequence>
<dbReference type="PANTHER" id="PTHR34821">
    <property type="entry name" value="INNER MEMBRANE PROTEIN YDCZ"/>
    <property type="match status" value="1"/>
</dbReference>
<protein>
    <submittedName>
        <fullName evidence="2">Inner membrane protein YdcZ</fullName>
    </submittedName>
</protein>
<feature type="transmembrane region" description="Helical" evidence="1">
    <location>
        <begin position="143"/>
        <end position="162"/>
    </location>
</feature>
<feature type="transmembrane region" description="Helical" evidence="1">
    <location>
        <begin position="51"/>
        <end position="75"/>
    </location>
</feature>
<keyword evidence="1" id="KW-0472">Membrane</keyword>
<evidence type="ECO:0000256" key="1">
    <source>
        <dbReference type="SAM" id="Phobius"/>
    </source>
</evidence>
<feature type="transmembrane region" description="Helical" evidence="1">
    <location>
        <begin position="87"/>
        <end position="105"/>
    </location>
</feature>
<proteinExistence type="predicted"/>
<dbReference type="GO" id="GO:0005886">
    <property type="term" value="C:plasma membrane"/>
    <property type="evidence" value="ECO:0007669"/>
    <property type="project" value="TreeGrafter"/>
</dbReference>
<evidence type="ECO:0000313" key="3">
    <source>
        <dbReference type="Proteomes" id="UP000268844"/>
    </source>
</evidence>
<dbReference type="Proteomes" id="UP000268844">
    <property type="component" value="Unassembled WGS sequence"/>
</dbReference>
<organism evidence="2 3">
    <name type="scientific">Devosia equisanguinis</name>
    <dbReference type="NCBI Taxonomy" id="2490941"/>
    <lineage>
        <taxon>Bacteria</taxon>
        <taxon>Pseudomonadati</taxon>
        <taxon>Pseudomonadota</taxon>
        <taxon>Alphaproteobacteria</taxon>
        <taxon>Hyphomicrobiales</taxon>
        <taxon>Devosiaceae</taxon>
        <taxon>Devosia</taxon>
    </lineage>
</organism>
<keyword evidence="1" id="KW-1133">Transmembrane helix</keyword>
<keyword evidence="1" id="KW-0812">Transmembrane</keyword>
<dbReference type="AlphaFoldDB" id="A0A3S4CE88"/>
<dbReference type="EMBL" id="UZWD01000038">
    <property type="protein sequence ID" value="VDS06081.1"/>
    <property type="molecule type" value="Genomic_DNA"/>
</dbReference>
<evidence type="ECO:0000313" key="2">
    <source>
        <dbReference type="EMBL" id="VDS06081.1"/>
    </source>
</evidence>
<name>A0A3S4CE88_9HYPH</name>
<keyword evidence="3" id="KW-1185">Reference proteome</keyword>
<feature type="transmembrane region" description="Helical" evidence="1">
    <location>
        <begin position="20"/>
        <end position="39"/>
    </location>
</feature>
<feature type="transmembrane region" description="Helical" evidence="1">
    <location>
        <begin position="111"/>
        <end position="131"/>
    </location>
</feature>
<accession>A0A3S4CE88</accession>
<dbReference type="InterPro" id="IPR006750">
    <property type="entry name" value="YdcZ"/>
</dbReference>
<dbReference type="Pfam" id="PF04657">
    <property type="entry name" value="DMT_YdcZ"/>
    <property type="match status" value="1"/>
</dbReference>
<dbReference type="PANTHER" id="PTHR34821:SF2">
    <property type="entry name" value="INNER MEMBRANE PROTEIN YDCZ"/>
    <property type="match status" value="1"/>
</dbReference>